<evidence type="ECO:0000256" key="2">
    <source>
        <dbReference type="ARBA" id="ARBA00022801"/>
    </source>
</evidence>
<sequence length="187" mass="20140">MTSTAEPAAQRSNWAPLLLAATGSGLLGLALGWRLAQQQAKQQRRSKPRLVYGAKLGPAATPRSVPPAPAHGAGLRMVLLVRTDAALTPKELAEQSARVMLGMFKKQYKRRDPNLRLWEEGGSRIKVIAAASQNDMLMQQSAARALAIPTHTYAGADRESKQRTVMVIGPAPSGQLEMITQNLPDLA</sequence>
<gene>
    <name evidence="6" type="ORF">C2E20_9099</name>
</gene>
<accession>A0A2P6UZD2</accession>
<name>A0A2P6UZD2_9CHLO</name>
<evidence type="ECO:0000256" key="5">
    <source>
        <dbReference type="SAM" id="Phobius"/>
    </source>
</evidence>
<dbReference type="EMBL" id="LHPF02000073">
    <property type="protein sequence ID" value="PSC67208.1"/>
    <property type="molecule type" value="Genomic_DNA"/>
</dbReference>
<evidence type="ECO:0000256" key="3">
    <source>
        <dbReference type="ARBA" id="ARBA00038050"/>
    </source>
</evidence>
<comment type="caution">
    <text evidence="6">The sequence shown here is derived from an EMBL/GenBank/DDBJ whole genome shotgun (WGS) entry which is preliminary data.</text>
</comment>
<dbReference type="OrthoDB" id="513727at2759"/>
<dbReference type="EC" id="3.1.1.29" evidence="1"/>
<evidence type="ECO:0000313" key="7">
    <source>
        <dbReference type="Proteomes" id="UP000239649"/>
    </source>
</evidence>
<dbReference type="InterPro" id="IPR023476">
    <property type="entry name" value="Pep_tRNA_hydro_II_dom_sf"/>
</dbReference>
<reference evidence="6 7" key="1">
    <citation type="journal article" date="2018" name="Plant J.">
        <title>Genome sequences of Chlorella sorokiniana UTEX 1602 and Micractinium conductrix SAG 241.80: implications to maltose excretion by a green alga.</title>
        <authorList>
            <person name="Arriola M.B."/>
            <person name="Velmurugan N."/>
            <person name="Zhang Y."/>
            <person name="Plunkett M.H."/>
            <person name="Hondzo H."/>
            <person name="Barney B.M."/>
        </authorList>
    </citation>
    <scope>NUCLEOTIDE SEQUENCE [LARGE SCALE GENOMIC DNA]</scope>
    <source>
        <strain evidence="6 7">SAG 241.80</strain>
    </source>
</reference>
<organism evidence="6 7">
    <name type="scientific">Micractinium conductrix</name>
    <dbReference type="NCBI Taxonomy" id="554055"/>
    <lineage>
        <taxon>Eukaryota</taxon>
        <taxon>Viridiplantae</taxon>
        <taxon>Chlorophyta</taxon>
        <taxon>core chlorophytes</taxon>
        <taxon>Trebouxiophyceae</taxon>
        <taxon>Chlorellales</taxon>
        <taxon>Chlorellaceae</taxon>
        <taxon>Chlorella clade</taxon>
        <taxon>Micractinium</taxon>
    </lineage>
</organism>
<evidence type="ECO:0000313" key="6">
    <source>
        <dbReference type="EMBL" id="PSC67208.1"/>
    </source>
</evidence>
<dbReference type="Gene3D" id="3.40.1490.10">
    <property type="entry name" value="Bit1"/>
    <property type="match status" value="1"/>
</dbReference>
<keyword evidence="5" id="KW-0812">Transmembrane</keyword>
<evidence type="ECO:0000256" key="4">
    <source>
        <dbReference type="ARBA" id="ARBA00048707"/>
    </source>
</evidence>
<dbReference type="Proteomes" id="UP000239649">
    <property type="component" value="Unassembled WGS sequence"/>
</dbReference>
<comment type="similarity">
    <text evidence="3">Belongs to the PTH2 family.</text>
</comment>
<comment type="catalytic activity">
    <reaction evidence="4">
        <text>an N-acyl-L-alpha-aminoacyl-tRNA + H2O = an N-acyl-L-amino acid + a tRNA + H(+)</text>
        <dbReference type="Rhea" id="RHEA:54448"/>
        <dbReference type="Rhea" id="RHEA-COMP:10123"/>
        <dbReference type="Rhea" id="RHEA-COMP:13883"/>
        <dbReference type="ChEBI" id="CHEBI:15377"/>
        <dbReference type="ChEBI" id="CHEBI:15378"/>
        <dbReference type="ChEBI" id="CHEBI:59874"/>
        <dbReference type="ChEBI" id="CHEBI:78442"/>
        <dbReference type="ChEBI" id="CHEBI:138191"/>
        <dbReference type="EC" id="3.1.1.29"/>
    </reaction>
</comment>
<dbReference type="GO" id="GO:0004045">
    <property type="term" value="F:peptidyl-tRNA hydrolase activity"/>
    <property type="evidence" value="ECO:0007669"/>
    <property type="project" value="UniProtKB-EC"/>
</dbReference>
<keyword evidence="5" id="KW-0472">Membrane</keyword>
<dbReference type="SUPFAM" id="SSF102462">
    <property type="entry name" value="Peptidyl-tRNA hydrolase II"/>
    <property type="match status" value="1"/>
</dbReference>
<proteinExistence type="inferred from homology"/>
<evidence type="ECO:0000256" key="1">
    <source>
        <dbReference type="ARBA" id="ARBA00013260"/>
    </source>
</evidence>
<dbReference type="Pfam" id="PF01981">
    <property type="entry name" value="PTH2"/>
    <property type="match status" value="1"/>
</dbReference>
<protein>
    <recommendedName>
        <fullName evidence="1">peptidyl-tRNA hydrolase</fullName>
        <ecNumber evidence="1">3.1.1.29</ecNumber>
    </recommendedName>
</protein>
<keyword evidence="2 6" id="KW-0378">Hydrolase</keyword>
<dbReference type="PANTHER" id="PTHR12649">
    <property type="entry name" value="PEPTIDYL-TRNA HYDROLASE 2"/>
    <property type="match status" value="1"/>
</dbReference>
<keyword evidence="5" id="KW-1133">Transmembrane helix</keyword>
<dbReference type="GO" id="GO:0005829">
    <property type="term" value="C:cytosol"/>
    <property type="evidence" value="ECO:0007669"/>
    <property type="project" value="TreeGrafter"/>
</dbReference>
<feature type="transmembrane region" description="Helical" evidence="5">
    <location>
        <begin position="14"/>
        <end position="36"/>
    </location>
</feature>
<dbReference type="AlphaFoldDB" id="A0A2P6UZD2"/>
<keyword evidence="7" id="KW-1185">Reference proteome</keyword>
<dbReference type="STRING" id="554055.A0A2P6UZD2"/>
<dbReference type="InterPro" id="IPR002833">
    <property type="entry name" value="PTH2"/>
</dbReference>
<dbReference type="PANTHER" id="PTHR12649:SF11">
    <property type="entry name" value="PEPTIDYL-TRNA HYDROLASE 2, MITOCHONDRIAL"/>
    <property type="match status" value="1"/>
</dbReference>